<keyword evidence="1" id="KW-0812">Transmembrane</keyword>
<evidence type="ECO:0000313" key="3">
    <source>
        <dbReference type="Proteomes" id="UP001497497"/>
    </source>
</evidence>
<reference evidence="2 3" key="1">
    <citation type="submission" date="2024-04" db="EMBL/GenBank/DDBJ databases">
        <authorList>
            <consortium name="Genoscope - CEA"/>
            <person name="William W."/>
        </authorList>
    </citation>
    <scope>NUCLEOTIDE SEQUENCE [LARGE SCALE GENOMIC DNA]</scope>
</reference>
<sequence length="133" mass="14609">MDSSEMTIMNGTTCPLTPHAVVDAGQVYQPVSDSLRHSIEIFYSVFFTCVIGVLGSAANIINIVVFVKQGFSDAMNISFLGLAIADLCSVVTLVWEGICYNPMFFNSDLPFVTSDLLYYTAGSDVWTICRHFN</sequence>
<feature type="transmembrane region" description="Helical" evidence="1">
    <location>
        <begin position="41"/>
        <end position="67"/>
    </location>
</feature>
<evidence type="ECO:0000256" key="1">
    <source>
        <dbReference type="SAM" id="Phobius"/>
    </source>
</evidence>
<dbReference type="AlphaFoldDB" id="A0AAV2GWN5"/>
<dbReference type="EMBL" id="CAXITT010000001">
    <property type="protein sequence ID" value="CAL1525879.1"/>
    <property type="molecule type" value="Genomic_DNA"/>
</dbReference>
<organism evidence="2 3">
    <name type="scientific">Lymnaea stagnalis</name>
    <name type="common">Great pond snail</name>
    <name type="synonym">Helix stagnalis</name>
    <dbReference type="NCBI Taxonomy" id="6523"/>
    <lineage>
        <taxon>Eukaryota</taxon>
        <taxon>Metazoa</taxon>
        <taxon>Spiralia</taxon>
        <taxon>Lophotrochozoa</taxon>
        <taxon>Mollusca</taxon>
        <taxon>Gastropoda</taxon>
        <taxon>Heterobranchia</taxon>
        <taxon>Euthyneura</taxon>
        <taxon>Panpulmonata</taxon>
        <taxon>Hygrophila</taxon>
        <taxon>Lymnaeoidea</taxon>
        <taxon>Lymnaeidae</taxon>
        <taxon>Lymnaea</taxon>
    </lineage>
</organism>
<keyword evidence="3" id="KW-1185">Reference proteome</keyword>
<feature type="transmembrane region" description="Helical" evidence="1">
    <location>
        <begin position="79"/>
        <end position="98"/>
    </location>
</feature>
<protein>
    <recommendedName>
        <fullName evidence="4">G-protein coupled receptors family 1 profile domain-containing protein</fullName>
    </recommendedName>
</protein>
<keyword evidence="1" id="KW-0472">Membrane</keyword>
<proteinExistence type="predicted"/>
<dbReference type="Proteomes" id="UP001497497">
    <property type="component" value="Unassembled WGS sequence"/>
</dbReference>
<dbReference type="SUPFAM" id="SSF81321">
    <property type="entry name" value="Family A G protein-coupled receptor-like"/>
    <property type="match status" value="1"/>
</dbReference>
<evidence type="ECO:0008006" key="4">
    <source>
        <dbReference type="Google" id="ProtNLM"/>
    </source>
</evidence>
<name>A0AAV2GWN5_LYMST</name>
<gene>
    <name evidence="2" type="ORF">GSLYS_00000056001</name>
</gene>
<comment type="caution">
    <text evidence="2">The sequence shown here is derived from an EMBL/GenBank/DDBJ whole genome shotgun (WGS) entry which is preliminary data.</text>
</comment>
<keyword evidence="1" id="KW-1133">Transmembrane helix</keyword>
<dbReference type="Gene3D" id="1.20.1070.10">
    <property type="entry name" value="Rhodopsin 7-helix transmembrane proteins"/>
    <property type="match status" value="1"/>
</dbReference>
<evidence type="ECO:0000313" key="2">
    <source>
        <dbReference type="EMBL" id="CAL1525879.1"/>
    </source>
</evidence>
<accession>A0AAV2GWN5</accession>